<keyword evidence="3" id="KW-1185">Reference proteome</keyword>
<organism evidence="2 3">
    <name type="scientific">Solanum commersonii</name>
    <name type="common">Commerson's wild potato</name>
    <name type="synonym">Commerson's nightshade</name>
    <dbReference type="NCBI Taxonomy" id="4109"/>
    <lineage>
        <taxon>Eukaryota</taxon>
        <taxon>Viridiplantae</taxon>
        <taxon>Streptophyta</taxon>
        <taxon>Embryophyta</taxon>
        <taxon>Tracheophyta</taxon>
        <taxon>Spermatophyta</taxon>
        <taxon>Magnoliopsida</taxon>
        <taxon>eudicotyledons</taxon>
        <taxon>Gunneridae</taxon>
        <taxon>Pentapetalae</taxon>
        <taxon>asterids</taxon>
        <taxon>lamiids</taxon>
        <taxon>Solanales</taxon>
        <taxon>Solanaceae</taxon>
        <taxon>Solanoideae</taxon>
        <taxon>Solaneae</taxon>
        <taxon>Solanum</taxon>
    </lineage>
</organism>
<comment type="caution">
    <text evidence="2">The sequence shown here is derived from an EMBL/GenBank/DDBJ whole genome shotgun (WGS) entry which is preliminary data.</text>
</comment>
<dbReference type="AlphaFoldDB" id="A0A9J5X8S5"/>
<proteinExistence type="predicted"/>
<accession>A0A9J5X8S5</accession>
<dbReference type="OrthoDB" id="1933617at2759"/>
<reference evidence="2 3" key="1">
    <citation type="submission" date="2020-09" db="EMBL/GenBank/DDBJ databases">
        <title>De no assembly of potato wild relative species, Solanum commersonii.</title>
        <authorList>
            <person name="Cho K."/>
        </authorList>
    </citation>
    <scope>NUCLEOTIDE SEQUENCE [LARGE SCALE GENOMIC DNA]</scope>
    <source>
        <strain evidence="2">LZ3.2</strain>
        <tissue evidence="2">Leaf</tissue>
    </source>
</reference>
<feature type="compositionally biased region" description="Polar residues" evidence="1">
    <location>
        <begin position="1"/>
        <end position="18"/>
    </location>
</feature>
<name>A0A9J5X8S5_SOLCO</name>
<dbReference type="Proteomes" id="UP000824120">
    <property type="component" value="Chromosome 9"/>
</dbReference>
<evidence type="ECO:0000256" key="1">
    <source>
        <dbReference type="SAM" id="MobiDB-lite"/>
    </source>
</evidence>
<evidence type="ECO:0000313" key="3">
    <source>
        <dbReference type="Proteomes" id="UP000824120"/>
    </source>
</evidence>
<protein>
    <submittedName>
        <fullName evidence="2">Uncharacterized protein</fullName>
    </submittedName>
</protein>
<evidence type="ECO:0000313" key="2">
    <source>
        <dbReference type="EMBL" id="KAG5583901.1"/>
    </source>
</evidence>
<sequence length="243" mass="27426">MDMSNFDESNSSENQQLPTFKDPKGCLDITTNHKKDDDTKKIVILHQDPKGCQDIIMDEQKDDDDANKIEILHQNNPKGSQDITIGIKKIMVLQEDPKGCQGITMDTNNIVILHQASNQDHRQEDGVVNETIVLQPVEDGDVVNETIVIQHVEDELVPEDSVVIQHVEDDVDNNIIVALLEDDNDGFRTPTSLESKIPILTTCPGAPRGNYSGIKRKASSPPRRGERNIRIWNDYRHRDTARF</sequence>
<feature type="region of interest" description="Disordered" evidence="1">
    <location>
        <begin position="1"/>
        <end position="25"/>
    </location>
</feature>
<dbReference type="EMBL" id="JACXVP010000009">
    <property type="protein sequence ID" value="KAG5583901.1"/>
    <property type="molecule type" value="Genomic_DNA"/>
</dbReference>
<gene>
    <name evidence="2" type="ORF">H5410_044335</name>
</gene>